<sequence>MFGLASAAIGVAISTLRSWLWLSPQHRTRTTLVVLMYHKISDRTCDALTVRQRDFAAQLHWLAQNGYTPISFAELIAYHLHQTNLPQKPIILSFDDNYHNNFVLAYPLLKQLGFKATVFVPVGYVGKTNAWDDGSEPLMSYETMRQMTDLIEFGIHSHSHKDYRTLTADEIAADIAAASRTAAESGFPYSPIFAYPYGGLPKNPVLRRQVKTLLERHGFLCAARIKGTANTLPLRDRYEICRIGISGYDTLDDFIAKLENGKA</sequence>
<evidence type="ECO:0000313" key="4">
    <source>
        <dbReference type="EMBL" id="RFM23429.1"/>
    </source>
</evidence>
<dbReference type="Gene3D" id="3.20.20.370">
    <property type="entry name" value="Glycoside hydrolase/deacetylase"/>
    <property type="match status" value="1"/>
</dbReference>
<comment type="caution">
    <text evidence="4">The sequence shown here is derived from an EMBL/GenBank/DDBJ whole genome shotgun (WGS) entry which is preliminary data.</text>
</comment>
<evidence type="ECO:0000256" key="2">
    <source>
        <dbReference type="ARBA" id="ARBA00022729"/>
    </source>
</evidence>
<keyword evidence="2" id="KW-0732">Signal</keyword>
<dbReference type="GO" id="GO:0016810">
    <property type="term" value="F:hydrolase activity, acting on carbon-nitrogen (but not peptide) bonds"/>
    <property type="evidence" value="ECO:0007669"/>
    <property type="project" value="InterPro"/>
</dbReference>
<protein>
    <submittedName>
        <fullName evidence="4">Polysaccharide deacetylase family protein</fullName>
    </submittedName>
</protein>
<dbReference type="EMBL" id="PHFL01000065">
    <property type="protein sequence ID" value="RFM23429.1"/>
    <property type="molecule type" value="Genomic_DNA"/>
</dbReference>
<accession>A0A395LY02</accession>
<gene>
    <name evidence="4" type="ORF">D0433_10875</name>
</gene>
<dbReference type="Pfam" id="PF01522">
    <property type="entry name" value="Polysacc_deac_1"/>
    <property type="match status" value="1"/>
</dbReference>
<evidence type="ECO:0000313" key="5">
    <source>
        <dbReference type="Proteomes" id="UP000266389"/>
    </source>
</evidence>
<organism evidence="4 5">
    <name type="scientific">Candidatus Thermochlorobacter aerophilus</name>
    <dbReference type="NCBI Taxonomy" id="1868324"/>
    <lineage>
        <taxon>Bacteria</taxon>
        <taxon>Pseudomonadati</taxon>
        <taxon>Chlorobiota</taxon>
        <taxon>Chlorobiia</taxon>
        <taxon>Chlorobiales</taxon>
        <taxon>Candidatus Thermochlorobacteriaceae</taxon>
        <taxon>Candidatus Thermochlorobacter</taxon>
    </lineage>
</organism>
<dbReference type="AlphaFoldDB" id="A0A395LY02"/>
<evidence type="ECO:0000259" key="3">
    <source>
        <dbReference type="PROSITE" id="PS51677"/>
    </source>
</evidence>
<dbReference type="CDD" id="cd10918">
    <property type="entry name" value="CE4_NodB_like_5s_6s"/>
    <property type="match status" value="1"/>
</dbReference>
<dbReference type="InterPro" id="IPR011330">
    <property type="entry name" value="Glyco_hydro/deAcase_b/a-brl"/>
</dbReference>
<dbReference type="GO" id="GO:0005975">
    <property type="term" value="P:carbohydrate metabolic process"/>
    <property type="evidence" value="ECO:0007669"/>
    <property type="project" value="InterPro"/>
</dbReference>
<evidence type="ECO:0000256" key="1">
    <source>
        <dbReference type="ARBA" id="ARBA00004613"/>
    </source>
</evidence>
<dbReference type="PANTHER" id="PTHR34216:SF3">
    <property type="entry name" value="POLY-BETA-1,6-N-ACETYL-D-GLUCOSAMINE N-DEACETYLASE"/>
    <property type="match status" value="1"/>
</dbReference>
<comment type="subcellular location">
    <subcellularLocation>
        <location evidence="1">Secreted</location>
    </subcellularLocation>
</comment>
<dbReference type="GO" id="GO:0005576">
    <property type="term" value="C:extracellular region"/>
    <property type="evidence" value="ECO:0007669"/>
    <property type="project" value="UniProtKB-SubCell"/>
</dbReference>
<feature type="domain" description="NodB homology" evidence="3">
    <location>
        <begin position="88"/>
        <end position="263"/>
    </location>
</feature>
<reference evidence="4 5" key="1">
    <citation type="journal article" date="2011" name="ISME J.">
        <title>Community ecology of hot spring cyanobacterial mats: predominant populations and their functional potential.</title>
        <authorList>
            <person name="Klatt C.G."/>
            <person name="Wood J.M."/>
            <person name="Rusch D.B."/>
            <person name="Bateson M.M."/>
            <person name="Hamamura N."/>
            <person name="Heidelberg J.F."/>
            <person name="Grossman A.R."/>
            <person name="Bhaya D."/>
            <person name="Cohan F.M."/>
            <person name="Kuhl M."/>
            <person name="Bryant D.A."/>
            <person name="Ward D.M."/>
        </authorList>
    </citation>
    <scope>NUCLEOTIDE SEQUENCE [LARGE SCALE GENOMIC DNA]</scope>
    <source>
        <strain evidence="4">OS</strain>
    </source>
</reference>
<name>A0A395LY02_9BACT</name>
<dbReference type="InterPro" id="IPR002509">
    <property type="entry name" value="NODB_dom"/>
</dbReference>
<dbReference type="Proteomes" id="UP000266389">
    <property type="component" value="Unassembled WGS sequence"/>
</dbReference>
<dbReference type="SUPFAM" id="SSF88713">
    <property type="entry name" value="Glycoside hydrolase/deacetylase"/>
    <property type="match status" value="1"/>
</dbReference>
<dbReference type="PANTHER" id="PTHR34216">
    <property type="match status" value="1"/>
</dbReference>
<proteinExistence type="predicted"/>
<dbReference type="InterPro" id="IPR051398">
    <property type="entry name" value="Polysacch_Deacetylase"/>
</dbReference>
<dbReference type="PROSITE" id="PS51677">
    <property type="entry name" value="NODB"/>
    <property type="match status" value="1"/>
</dbReference>